<accession>Q2W167</accession>
<keyword evidence="4" id="KW-1185">Reference proteome</keyword>
<feature type="region of interest" description="Disordered" evidence="1">
    <location>
        <begin position="139"/>
        <end position="165"/>
    </location>
</feature>
<evidence type="ECO:0000313" key="3">
    <source>
        <dbReference type="EMBL" id="BAE52408.1"/>
    </source>
</evidence>
<reference evidence="3 4" key="1">
    <citation type="journal article" date="2005" name="DNA Res.">
        <title>Complete genome sequence of the facultative anaerobic magnetotactic bacterium Magnetospirillum sp. strain AMB-1.</title>
        <authorList>
            <person name="Matsunaga T."/>
            <person name="Okamura Y."/>
            <person name="Fukuda Y."/>
            <person name="Wahyudi A.T."/>
            <person name="Murase Y."/>
            <person name="Takeyama H."/>
        </authorList>
    </citation>
    <scope>NUCLEOTIDE SEQUENCE [LARGE SCALE GENOMIC DNA]</scope>
    <source>
        <strain evidence="4">ATCC 700264 / AMB-1</strain>
    </source>
</reference>
<feature type="signal peptide" evidence="2">
    <location>
        <begin position="1"/>
        <end position="26"/>
    </location>
</feature>
<organism evidence="3 4">
    <name type="scientific">Paramagnetospirillum magneticum (strain ATCC 700264 / AMB-1)</name>
    <name type="common">Magnetospirillum magneticum</name>
    <dbReference type="NCBI Taxonomy" id="342108"/>
    <lineage>
        <taxon>Bacteria</taxon>
        <taxon>Pseudomonadati</taxon>
        <taxon>Pseudomonadota</taxon>
        <taxon>Alphaproteobacteria</taxon>
        <taxon>Rhodospirillales</taxon>
        <taxon>Magnetospirillaceae</taxon>
        <taxon>Paramagnetospirillum</taxon>
    </lineage>
</organism>
<gene>
    <name evidence="3" type="ordered locus">amb3604</name>
</gene>
<evidence type="ECO:0000256" key="1">
    <source>
        <dbReference type="SAM" id="MobiDB-lite"/>
    </source>
</evidence>
<dbReference type="EMBL" id="AP007255">
    <property type="protein sequence ID" value="BAE52408.1"/>
    <property type="molecule type" value="Genomic_DNA"/>
</dbReference>
<dbReference type="OrthoDB" id="8480769at2"/>
<dbReference type="HOGENOM" id="CLU_1608850_0_0_5"/>
<evidence type="ECO:0000256" key="2">
    <source>
        <dbReference type="SAM" id="SignalP"/>
    </source>
</evidence>
<dbReference type="KEGG" id="mag:amb3604"/>
<keyword evidence="2" id="KW-0732">Signal</keyword>
<sequence>MRILSRSILALLALLAVQFGPAPALAADSAPPPQAEQSAVQPRTNAEIRQWYNDQVAAIPALDAQWRQQGVSAENRARRAHAIRHHARVKAREFMPDKAEVQMLRARDQKKYGNPDGPGFEDLVARNREKGLTGDAVYDDIVGSSNRTDRATNEKFGVTPQARAP</sequence>
<feature type="chain" id="PRO_5004217810" evidence="2">
    <location>
        <begin position="27"/>
        <end position="165"/>
    </location>
</feature>
<proteinExistence type="predicted"/>
<evidence type="ECO:0000313" key="4">
    <source>
        <dbReference type="Proteomes" id="UP000007058"/>
    </source>
</evidence>
<name>Q2W167_PARM1</name>
<dbReference type="Proteomes" id="UP000007058">
    <property type="component" value="Chromosome"/>
</dbReference>
<dbReference type="AlphaFoldDB" id="Q2W167"/>
<dbReference type="STRING" id="342108.amb3604"/>
<dbReference type="RefSeq" id="WP_011385962.1">
    <property type="nucleotide sequence ID" value="NC_007626.1"/>
</dbReference>
<protein>
    <submittedName>
        <fullName evidence="3">Uncharacterized protein</fullName>
    </submittedName>
</protein>